<dbReference type="EMBL" id="CP072755">
    <property type="protein sequence ID" value="QUC19450.1"/>
    <property type="molecule type" value="Genomic_DNA"/>
</dbReference>
<dbReference type="KEGG" id="uvi:66064469"/>
<keyword evidence="2" id="KW-1185">Reference proteome</keyword>
<dbReference type="Proteomes" id="UP000027002">
    <property type="component" value="Chromosome 3"/>
</dbReference>
<dbReference type="RefSeq" id="XP_042997123.1">
    <property type="nucleotide sequence ID" value="XM_043141189.1"/>
</dbReference>
<reference evidence="1" key="1">
    <citation type="submission" date="2020-03" db="EMBL/GenBank/DDBJ databases">
        <title>A mixture of massive structural variations and highly conserved coding sequences in Ustilaginoidea virens genome.</title>
        <authorList>
            <person name="Zhang K."/>
            <person name="Zhao Z."/>
            <person name="Zhang Z."/>
            <person name="Li Y."/>
            <person name="Hsiang T."/>
            <person name="Sun W."/>
        </authorList>
    </citation>
    <scope>NUCLEOTIDE SEQUENCE</scope>
    <source>
        <strain evidence="1">UV-8b</strain>
    </source>
</reference>
<accession>A0A8E5HPS8</accession>
<evidence type="ECO:0000313" key="1">
    <source>
        <dbReference type="EMBL" id="QUC19450.1"/>
    </source>
</evidence>
<gene>
    <name evidence="1" type="ORF">UV8b_03691</name>
</gene>
<dbReference type="AlphaFoldDB" id="A0A8E5HPS8"/>
<sequence>MGEMRCHNSNLQLTGRRVGKLGWMQGPRTTLLGVALGHHPPWLVLVFFPCHWVCQQGQEERMPGPDETRTKSAFGFPYLDLVRRLCLASVPPPTPFFSSYSAPAAEHVLSFPRSSPIQQLVLLGIRSSHSFLRLPTQAAGSGRWRKDIRFNTIISVLWQHREPFPISLE</sequence>
<protein>
    <submittedName>
        <fullName evidence="1">Uncharacterized protein</fullName>
    </submittedName>
</protein>
<organism evidence="1 2">
    <name type="scientific">Ustilaginoidea virens</name>
    <name type="common">Rice false smut fungus</name>
    <name type="synonym">Villosiclava virens</name>
    <dbReference type="NCBI Taxonomy" id="1159556"/>
    <lineage>
        <taxon>Eukaryota</taxon>
        <taxon>Fungi</taxon>
        <taxon>Dikarya</taxon>
        <taxon>Ascomycota</taxon>
        <taxon>Pezizomycotina</taxon>
        <taxon>Sordariomycetes</taxon>
        <taxon>Hypocreomycetidae</taxon>
        <taxon>Hypocreales</taxon>
        <taxon>Clavicipitaceae</taxon>
        <taxon>Ustilaginoidea</taxon>
    </lineage>
</organism>
<proteinExistence type="predicted"/>
<dbReference type="GeneID" id="66064469"/>
<evidence type="ECO:0000313" key="2">
    <source>
        <dbReference type="Proteomes" id="UP000027002"/>
    </source>
</evidence>
<name>A0A8E5HPS8_USTVR</name>